<evidence type="ECO:0000313" key="2">
    <source>
        <dbReference type="Proteomes" id="UP000002899"/>
    </source>
</evidence>
<dbReference type="EMBL" id="FO082871">
    <property type="protein sequence ID" value="SIO73235.1"/>
    <property type="molecule type" value="Genomic_DNA"/>
</dbReference>
<reference evidence="1 2" key="3">
    <citation type="journal article" date="2016" name="Sci. Rep.">
        <title>Genome-wide diversity and gene expression profiling of Babesia microti isolates identify polymorphic genes that mediate host-pathogen interactions.</title>
        <authorList>
            <person name="Silva J.C."/>
            <person name="Cornillot E."/>
            <person name="McCracken C."/>
            <person name="Usmani-Brown S."/>
            <person name="Dwivedi A."/>
            <person name="Ifeonu O.O."/>
            <person name="Crabtree J."/>
            <person name="Gotia H.T."/>
            <person name="Virji A.Z."/>
            <person name="Reynes C."/>
            <person name="Colinge J."/>
            <person name="Kumar V."/>
            <person name="Lawres L."/>
            <person name="Pazzi J.E."/>
            <person name="Pablo J.V."/>
            <person name="Hung C."/>
            <person name="Brancato J."/>
            <person name="Kumari P."/>
            <person name="Orvis J."/>
            <person name="Tretina K."/>
            <person name="Chibucos M."/>
            <person name="Ott S."/>
            <person name="Sadzewicz L."/>
            <person name="Sengamalay N."/>
            <person name="Shetty A.C."/>
            <person name="Su Q."/>
            <person name="Tallon L."/>
            <person name="Fraser C.M."/>
            <person name="Frutos R."/>
            <person name="Molina D.M."/>
            <person name="Krause P.J."/>
            <person name="Ben Mamoun C."/>
        </authorList>
    </citation>
    <scope>NUCLEOTIDE SEQUENCE [LARGE SCALE GENOMIC DNA]</scope>
    <source>
        <strain evidence="1 2">RI</strain>
    </source>
</reference>
<dbReference type="VEuPathDB" id="PiroplasmaDB:BMR1_01G00997"/>
<accession>A0A1N6LWI9</accession>
<sequence>MTIQANDHGPPQNKLGYKLLVNCLREHGNDIASKITQMRDKDMIEEGIQVFESIGQKELEPIQSREIETHKVSSFPSSVNKELFSKLKELNNKTK</sequence>
<protein>
    <submittedName>
        <fullName evidence="1">Uncharacterized protein</fullName>
    </submittedName>
</protein>
<name>A0A1N6LWI9_BABMR</name>
<dbReference type="RefSeq" id="XP_021337342.1">
    <property type="nucleotide sequence ID" value="XM_021481945.1"/>
</dbReference>
<dbReference type="Proteomes" id="UP000002899">
    <property type="component" value="Chromosome I"/>
</dbReference>
<gene>
    <name evidence="1" type="ORF">BMR1_01G00997</name>
</gene>
<dbReference type="AlphaFoldDB" id="A0A1N6LWI9"/>
<keyword evidence="2" id="KW-1185">Reference proteome</keyword>
<proteinExistence type="predicted"/>
<dbReference type="GeneID" id="33043598"/>
<evidence type="ECO:0000313" key="1">
    <source>
        <dbReference type="EMBL" id="SIO73235.1"/>
    </source>
</evidence>
<dbReference type="KEGG" id="bmic:BMR1_01G00997"/>
<reference evidence="1 2" key="2">
    <citation type="journal article" date="2013" name="PLoS ONE">
        <title>Whole genome mapping and re-organization of the nuclear and mitochondrial genomes of Babesia microti isolates.</title>
        <authorList>
            <person name="Cornillot E."/>
            <person name="Dassouli A."/>
            <person name="Garg A."/>
            <person name="Pachikara N."/>
            <person name="Randazzo S."/>
            <person name="Depoix D."/>
            <person name="Carcy B."/>
            <person name="Delbecq S."/>
            <person name="Frutos R."/>
            <person name="Silva J.C."/>
            <person name="Sutton R."/>
            <person name="Krause P.J."/>
            <person name="Mamoun C.B."/>
        </authorList>
    </citation>
    <scope>NUCLEOTIDE SEQUENCE [LARGE SCALE GENOMIC DNA]</scope>
    <source>
        <strain evidence="1 2">RI</strain>
    </source>
</reference>
<organism evidence="1 2">
    <name type="scientific">Babesia microti (strain RI)</name>
    <dbReference type="NCBI Taxonomy" id="1133968"/>
    <lineage>
        <taxon>Eukaryota</taxon>
        <taxon>Sar</taxon>
        <taxon>Alveolata</taxon>
        <taxon>Apicomplexa</taxon>
        <taxon>Aconoidasida</taxon>
        <taxon>Piroplasmida</taxon>
        <taxon>Babesiidae</taxon>
        <taxon>Babesia</taxon>
    </lineage>
</organism>
<reference evidence="1 2" key="1">
    <citation type="journal article" date="2012" name="Nucleic Acids Res.">
        <title>Sequencing of the smallest Apicomplexan genome from the human pathogen Babesia microti.</title>
        <authorList>
            <person name="Cornillot E."/>
            <person name="Hadj-Kaddour K."/>
            <person name="Dassouli A."/>
            <person name="Noel B."/>
            <person name="Ranwez V."/>
            <person name="Vacherie B."/>
            <person name="Augagneur Y."/>
            <person name="Bres V."/>
            <person name="Duclos A."/>
            <person name="Randazzo S."/>
            <person name="Carcy B."/>
            <person name="Debierre-Grockiego F."/>
            <person name="Delbecq S."/>
            <person name="Moubri-Menage K."/>
            <person name="Shams-Eldin H."/>
            <person name="Usmani-Brown S."/>
            <person name="Bringaud F."/>
            <person name="Wincker P."/>
            <person name="Vivares C.P."/>
            <person name="Schwarz R.T."/>
            <person name="Schetters T.P."/>
            <person name="Krause P.J."/>
            <person name="Gorenflot A."/>
            <person name="Berry V."/>
            <person name="Barbe V."/>
            <person name="Ben Mamoun C."/>
        </authorList>
    </citation>
    <scope>NUCLEOTIDE SEQUENCE [LARGE SCALE GENOMIC DNA]</scope>
    <source>
        <strain evidence="1 2">RI</strain>
    </source>
</reference>